<evidence type="ECO:0000313" key="3">
    <source>
        <dbReference type="Proteomes" id="UP000237686"/>
    </source>
</evidence>
<dbReference type="EMBL" id="PVFZ01000029">
    <property type="protein sequence ID" value="PRF25155.1"/>
    <property type="molecule type" value="Genomic_DNA"/>
</dbReference>
<evidence type="ECO:0000256" key="1">
    <source>
        <dbReference type="SAM" id="MobiDB-lite"/>
    </source>
</evidence>
<protein>
    <submittedName>
        <fullName evidence="2">Uncharacterized protein</fullName>
    </submittedName>
</protein>
<proteinExistence type="predicted"/>
<feature type="region of interest" description="Disordered" evidence="1">
    <location>
        <begin position="1"/>
        <end position="36"/>
    </location>
</feature>
<gene>
    <name evidence="2" type="ORF">C6P98_09380</name>
</gene>
<accession>A0A8E2RX90</accession>
<reference evidence="2 3" key="1">
    <citation type="submission" date="2018-03" db="EMBL/GenBank/DDBJ databases">
        <authorList>
            <person name="Nguyen K."/>
            <person name="Fouts D."/>
            <person name="Sutton G."/>
        </authorList>
    </citation>
    <scope>NUCLEOTIDE SEQUENCE [LARGE SCALE GENOMIC DNA]</scope>
    <source>
        <strain evidence="2 3">AU17135</strain>
    </source>
</reference>
<dbReference type="AlphaFoldDB" id="A0A8E2RX90"/>
<dbReference type="Proteomes" id="UP000237686">
    <property type="component" value="Unassembled WGS sequence"/>
</dbReference>
<comment type="caution">
    <text evidence="2">The sequence shown here is derived from an EMBL/GenBank/DDBJ whole genome shotgun (WGS) entry which is preliminary data.</text>
</comment>
<feature type="compositionally biased region" description="Low complexity" evidence="1">
    <location>
        <begin position="25"/>
        <end position="36"/>
    </location>
</feature>
<feature type="compositionally biased region" description="Basic residues" evidence="1">
    <location>
        <begin position="14"/>
        <end position="24"/>
    </location>
</feature>
<evidence type="ECO:0000313" key="2">
    <source>
        <dbReference type="EMBL" id="PRF25155.1"/>
    </source>
</evidence>
<sequence length="60" mass="6628">MCNASTPASSTRPQWRRARARVRAGRSGWRGSSMRGVPMHERLPAAVASRPICQSFAVFL</sequence>
<organism evidence="2 3">
    <name type="scientific">Burkholderia multivorans</name>
    <dbReference type="NCBI Taxonomy" id="87883"/>
    <lineage>
        <taxon>Bacteria</taxon>
        <taxon>Pseudomonadati</taxon>
        <taxon>Pseudomonadota</taxon>
        <taxon>Betaproteobacteria</taxon>
        <taxon>Burkholderiales</taxon>
        <taxon>Burkholderiaceae</taxon>
        <taxon>Burkholderia</taxon>
        <taxon>Burkholderia cepacia complex</taxon>
    </lineage>
</organism>
<name>A0A8E2RX90_9BURK</name>
<feature type="compositionally biased region" description="Polar residues" evidence="1">
    <location>
        <begin position="1"/>
        <end position="13"/>
    </location>
</feature>